<proteinExistence type="predicted"/>
<sequence>MRLLHFLFAPPPTLFSPTLKKTKKNTQKQFSARLTLPTNSTEFYSPSAKRSLIGPKRGKRYGKESSAGALFTLPRCQIRCPNSKERN</sequence>
<name>A0AAV6TT79_9ARAC</name>
<reference evidence="1 2" key="1">
    <citation type="journal article" date="2022" name="Nat. Ecol. Evol.">
        <title>A masculinizing supergene underlies an exaggerated male reproductive morph in a spider.</title>
        <authorList>
            <person name="Hendrickx F."/>
            <person name="De Corte Z."/>
            <person name="Sonet G."/>
            <person name="Van Belleghem S.M."/>
            <person name="Kostlbacher S."/>
            <person name="Vangestel C."/>
        </authorList>
    </citation>
    <scope>NUCLEOTIDE SEQUENCE [LARGE SCALE GENOMIC DNA]</scope>
    <source>
        <strain evidence="1">W744_W776</strain>
    </source>
</reference>
<evidence type="ECO:0008006" key="3">
    <source>
        <dbReference type="Google" id="ProtNLM"/>
    </source>
</evidence>
<gene>
    <name evidence="1" type="ORF">JTE90_013870</name>
</gene>
<comment type="caution">
    <text evidence="1">The sequence shown here is derived from an EMBL/GenBank/DDBJ whole genome shotgun (WGS) entry which is preliminary data.</text>
</comment>
<dbReference type="Proteomes" id="UP000827092">
    <property type="component" value="Unassembled WGS sequence"/>
</dbReference>
<evidence type="ECO:0000313" key="1">
    <source>
        <dbReference type="EMBL" id="KAG8174853.1"/>
    </source>
</evidence>
<accession>A0AAV6TT79</accession>
<dbReference type="AlphaFoldDB" id="A0AAV6TT79"/>
<keyword evidence="2" id="KW-1185">Reference proteome</keyword>
<protein>
    <recommendedName>
        <fullName evidence="3">Ribosomal protein L32</fullName>
    </recommendedName>
</protein>
<organism evidence="1 2">
    <name type="scientific">Oedothorax gibbosus</name>
    <dbReference type="NCBI Taxonomy" id="931172"/>
    <lineage>
        <taxon>Eukaryota</taxon>
        <taxon>Metazoa</taxon>
        <taxon>Ecdysozoa</taxon>
        <taxon>Arthropoda</taxon>
        <taxon>Chelicerata</taxon>
        <taxon>Arachnida</taxon>
        <taxon>Araneae</taxon>
        <taxon>Araneomorphae</taxon>
        <taxon>Entelegynae</taxon>
        <taxon>Araneoidea</taxon>
        <taxon>Linyphiidae</taxon>
        <taxon>Erigoninae</taxon>
        <taxon>Oedothorax</taxon>
    </lineage>
</organism>
<evidence type="ECO:0000313" key="2">
    <source>
        <dbReference type="Proteomes" id="UP000827092"/>
    </source>
</evidence>
<dbReference type="EMBL" id="JAFNEN010001124">
    <property type="protein sequence ID" value="KAG8174853.1"/>
    <property type="molecule type" value="Genomic_DNA"/>
</dbReference>